<organism evidence="1">
    <name type="scientific">Fusarium oxysporum f. sp. conglutinans race 2 54008</name>
    <dbReference type="NCBI Taxonomy" id="1089457"/>
    <lineage>
        <taxon>Eukaryota</taxon>
        <taxon>Fungi</taxon>
        <taxon>Dikarya</taxon>
        <taxon>Ascomycota</taxon>
        <taxon>Pezizomycotina</taxon>
        <taxon>Sordariomycetes</taxon>
        <taxon>Hypocreomycetidae</taxon>
        <taxon>Hypocreales</taxon>
        <taxon>Nectriaceae</taxon>
        <taxon>Fusarium</taxon>
        <taxon>Fusarium oxysporum species complex</taxon>
    </lineage>
</organism>
<sequence length="81" mass="9386">MVRPKTFHFIDQRLQQTFGDNQRGHFGGRSILLRGDFYQLLPAFENSLNATGFLGHEVETTGQNAYRAFEQTVELKQVVRR</sequence>
<evidence type="ECO:0000313" key="1">
    <source>
        <dbReference type="EMBL" id="EXL65386.1"/>
    </source>
</evidence>
<dbReference type="OrthoDB" id="432234at2759"/>
<dbReference type="HOGENOM" id="CLU_2573995_0_0_1"/>
<proteinExistence type="predicted"/>
<name>X0GZZ0_FUSOX</name>
<reference evidence="1" key="1">
    <citation type="submission" date="2011-11" db="EMBL/GenBank/DDBJ databases">
        <title>The Genome Sequence of Fusarium oxysporum PHW808.</title>
        <authorList>
            <consortium name="The Broad Institute Genome Sequencing Platform"/>
            <person name="Ma L.-J."/>
            <person name="Gale L.R."/>
            <person name="Schwartz D.C."/>
            <person name="Zhou S."/>
            <person name="Corby-Kistler H."/>
            <person name="Young S.K."/>
            <person name="Zeng Q."/>
            <person name="Gargeya S."/>
            <person name="Fitzgerald M."/>
            <person name="Haas B."/>
            <person name="Abouelleil A."/>
            <person name="Alvarado L."/>
            <person name="Arachchi H.M."/>
            <person name="Berlin A."/>
            <person name="Brown A."/>
            <person name="Chapman S.B."/>
            <person name="Chen Z."/>
            <person name="Dunbar C."/>
            <person name="Freedman E."/>
            <person name="Gearin G."/>
            <person name="Goldberg J."/>
            <person name="Griggs A."/>
            <person name="Gujja S."/>
            <person name="Heiman D."/>
            <person name="Howarth C."/>
            <person name="Larson L."/>
            <person name="Lui A."/>
            <person name="MacDonald P.J.P."/>
            <person name="Montmayeur A."/>
            <person name="Murphy C."/>
            <person name="Neiman D."/>
            <person name="Pearson M."/>
            <person name="Priest M."/>
            <person name="Roberts A."/>
            <person name="Saif S."/>
            <person name="Shea T."/>
            <person name="Shenoy N."/>
            <person name="Sisk P."/>
            <person name="Stolte C."/>
            <person name="Sykes S."/>
            <person name="Wortman J."/>
            <person name="Nusbaum C."/>
            <person name="Birren B."/>
        </authorList>
    </citation>
    <scope>NUCLEOTIDE SEQUENCE [LARGE SCALE GENOMIC DNA]</scope>
    <source>
        <strain evidence="1">54008</strain>
    </source>
</reference>
<dbReference type="AlphaFoldDB" id="X0GZZ0"/>
<accession>X0GZZ0</accession>
<dbReference type="EMBL" id="KK033657">
    <property type="protein sequence ID" value="EXL65386.1"/>
    <property type="molecule type" value="Genomic_DNA"/>
</dbReference>
<protein>
    <submittedName>
        <fullName evidence="1">Uncharacterized protein</fullName>
    </submittedName>
</protein>
<reference evidence="1" key="2">
    <citation type="submission" date="2014-03" db="EMBL/GenBank/DDBJ databases">
        <title>The Genome Annotation of Fusarium oxysporum PHW808.</title>
        <authorList>
            <consortium name="The Broad Institute Genomics Platform"/>
            <person name="Ma L.-J."/>
            <person name="Corby-Kistler H."/>
            <person name="Broz K."/>
            <person name="Gale L.R."/>
            <person name="Jonkers W."/>
            <person name="O'Donnell K."/>
            <person name="Ploetz R."/>
            <person name="Steinberg C."/>
            <person name="Schwartz D.C."/>
            <person name="VanEtten H."/>
            <person name="Zhou S."/>
            <person name="Young S.K."/>
            <person name="Zeng Q."/>
            <person name="Gargeya S."/>
            <person name="Fitzgerald M."/>
            <person name="Abouelleil A."/>
            <person name="Alvarado L."/>
            <person name="Chapman S.B."/>
            <person name="Gainer-Dewar J."/>
            <person name="Goldberg J."/>
            <person name="Griggs A."/>
            <person name="Gujja S."/>
            <person name="Hansen M."/>
            <person name="Howarth C."/>
            <person name="Imamovic A."/>
            <person name="Ireland A."/>
            <person name="Larimer J."/>
            <person name="McCowan C."/>
            <person name="Murphy C."/>
            <person name="Pearson M."/>
            <person name="Poon T.W."/>
            <person name="Priest M."/>
            <person name="Roberts A."/>
            <person name="Saif S."/>
            <person name="Shea T."/>
            <person name="Sykes S."/>
            <person name="Wortman J."/>
            <person name="Nusbaum C."/>
            <person name="Birren B."/>
        </authorList>
    </citation>
    <scope>NUCLEOTIDE SEQUENCE</scope>
    <source>
        <strain evidence="1">54008</strain>
    </source>
</reference>
<dbReference type="Proteomes" id="UP000030676">
    <property type="component" value="Unassembled WGS sequence"/>
</dbReference>
<gene>
    <name evidence="1" type="ORF">FOPG_18387</name>
</gene>